<gene>
    <name evidence="5" type="ORF">RHSIM_Rhsim13G0228500</name>
</gene>
<evidence type="ECO:0000313" key="5">
    <source>
        <dbReference type="EMBL" id="KAF7120729.1"/>
    </source>
</evidence>
<keyword evidence="4" id="KW-0052">Apoplast</keyword>
<comment type="subunit">
    <text evidence="2 4">Homodimer.</text>
</comment>
<comment type="subcellular location">
    <subcellularLocation>
        <location evidence="4">Secreted</location>
        <location evidence="4">Extracellular space</location>
        <location evidence="4">Apoplast</location>
    </subcellularLocation>
</comment>
<dbReference type="InterPro" id="IPR004265">
    <property type="entry name" value="Dirigent"/>
</dbReference>
<dbReference type="AlphaFoldDB" id="A0A834G0W8"/>
<dbReference type="Pfam" id="PF03018">
    <property type="entry name" value="Dirigent"/>
    <property type="match status" value="1"/>
</dbReference>
<dbReference type="InterPro" id="IPR044859">
    <property type="entry name" value="Allene_oxi_cyc_Dirigent"/>
</dbReference>
<reference evidence="5" key="1">
    <citation type="submission" date="2019-11" db="EMBL/GenBank/DDBJ databases">
        <authorList>
            <person name="Liu Y."/>
            <person name="Hou J."/>
            <person name="Li T.-Q."/>
            <person name="Guan C.-H."/>
            <person name="Wu X."/>
            <person name="Wu H.-Z."/>
            <person name="Ling F."/>
            <person name="Zhang R."/>
            <person name="Shi X.-G."/>
            <person name="Ren J.-P."/>
            <person name="Chen E.-F."/>
            <person name="Sun J.-M."/>
        </authorList>
    </citation>
    <scope>NUCLEOTIDE SEQUENCE</scope>
    <source>
        <strain evidence="5">Adult_tree_wgs_1</strain>
        <tissue evidence="5">Leaves</tissue>
    </source>
</reference>
<keyword evidence="4" id="KW-0732">Signal</keyword>
<dbReference type="OrthoDB" id="1864232at2759"/>
<evidence type="ECO:0000256" key="3">
    <source>
        <dbReference type="ARBA" id="ARBA00022525"/>
    </source>
</evidence>
<feature type="chain" id="PRO_5033103882" description="Dirigent protein" evidence="4">
    <location>
        <begin position="22"/>
        <end position="199"/>
    </location>
</feature>
<dbReference type="GO" id="GO:0009699">
    <property type="term" value="P:phenylpropanoid biosynthetic process"/>
    <property type="evidence" value="ECO:0007669"/>
    <property type="project" value="UniProtKB-ARBA"/>
</dbReference>
<comment type="caution">
    <text evidence="5">The sequence shown here is derived from an EMBL/GenBank/DDBJ whole genome shotgun (WGS) entry which is preliminary data.</text>
</comment>
<dbReference type="EMBL" id="WJXA01000013">
    <property type="protein sequence ID" value="KAF7120729.1"/>
    <property type="molecule type" value="Genomic_DNA"/>
</dbReference>
<organism evidence="5 6">
    <name type="scientific">Rhododendron simsii</name>
    <name type="common">Sims's rhododendron</name>
    <dbReference type="NCBI Taxonomy" id="118357"/>
    <lineage>
        <taxon>Eukaryota</taxon>
        <taxon>Viridiplantae</taxon>
        <taxon>Streptophyta</taxon>
        <taxon>Embryophyta</taxon>
        <taxon>Tracheophyta</taxon>
        <taxon>Spermatophyta</taxon>
        <taxon>Magnoliopsida</taxon>
        <taxon>eudicotyledons</taxon>
        <taxon>Gunneridae</taxon>
        <taxon>Pentapetalae</taxon>
        <taxon>asterids</taxon>
        <taxon>Ericales</taxon>
        <taxon>Ericaceae</taxon>
        <taxon>Ericoideae</taxon>
        <taxon>Rhodoreae</taxon>
        <taxon>Rhododendron</taxon>
    </lineage>
</organism>
<dbReference type="Gene3D" id="2.40.480.10">
    <property type="entry name" value="Allene oxide cyclase-like"/>
    <property type="match status" value="1"/>
</dbReference>
<dbReference type="Proteomes" id="UP000626092">
    <property type="component" value="Unassembled WGS sequence"/>
</dbReference>
<evidence type="ECO:0000256" key="4">
    <source>
        <dbReference type="RuleBase" id="RU363099"/>
    </source>
</evidence>
<proteinExistence type="inferred from homology"/>
<sequence>MRGKEMAALATIVYLCSIVVATAMPAVGCIDESPEGVAKWFKNLGHRKEKLTTFKLYLHDQVSGKNPTAVVVARANFTSKTPAPTPFGTIVVIDDPLTVGPELNSTVVARAQGIYLSDGLEEFALNINVNFVFTSGEYKGSTLSLFGRNPVFHPYRELSIVGGTGIFRLARGILTVKTYQFNGTSNDATLQYYFAVLHY</sequence>
<feature type="signal peptide" evidence="4">
    <location>
        <begin position="1"/>
        <end position="21"/>
    </location>
</feature>
<dbReference type="PANTHER" id="PTHR21495">
    <property type="entry name" value="NUCLEOPORIN-RELATED"/>
    <property type="match status" value="1"/>
</dbReference>
<keyword evidence="3 4" id="KW-0964">Secreted</keyword>
<keyword evidence="6" id="KW-1185">Reference proteome</keyword>
<evidence type="ECO:0000256" key="2">
    <source>
        <dbReference type="ARBA" id="ARBA00011738"/>
    </source>
</evidence>
<comment type="function">
    <text evidence="4">Dirigent proteins impart stereoselectivity on the phenoxy radical-coupling reaction, yielding optically active lignans from two molecules of coniferyl alcohol in the biosynthesis of lignans, flavonolignans, and alkaloids and thus plays a central role in plant secondary metabolism.</text>
</comment>
<evidence type="ECO:0000256" key="1">
    <source>
        <dbReference type="ARBA" id="ARBA00010746"/>
    </source>
</evidence>
<dbReference type="GO" id="GO:0048046">
    <property type="term" value="C:apoplast"/>
    <property type="evidence" value="ECO:0007669"/>
    <property type="project" value="UniProtKB-SubCell"/>
</dbReference>
<accession>A0A834G0W8</accession>
<evidence type="ECO:0000313" key="6">
    <source>
        <dbReference type="Proteomes" id="UP000626092"/>
    </source>
</evidence>
<protein>
    <recommendedName>
        <fullName evidence="4">Dirigent protein</fullName>
    </recommendedName>
</protein>
<comment type="similarity">
    <text evidence="1 4">Belongs to the plant dirigent protein family.</text>
</comment>
<name>A0A834G0W8_RHOSS</name>